<keyword evidence="3" id="KW-1185">Reference proteome</keyword>
<gene>
    <name evidence="2" type="ORF">IW245_006222</name>
</gene>
<feature type="compositionally biased region" description="Basic and acidic residues" evidence="1">
    <location>
        <begin position="1"/>
        <end position="19"/>
    </location>
</feature>
<accession>A0A8J7GG47</accession>
<evidence type="ECO:0000313" key="3">
    <source>
        <dbReference type="Proteomes" id="UP000622552"/>
    </source>
</evidence>
<dbReference type="AlphaFoldDB" id="A0A8J7GG47"/>
<sequence length="38" mass="4074">MVLVTRREGGRAGHAEGRPECVPTAPADRYRPVSPAGR</sequence>
<reference evidence="2" key="1">
    <citation type="submission" date="2020-11" db="EMBL/GenBank/DDBJ databases">
        <title>Sequencing the genomes of 1000 actinobacteria strains.</title>
        <authorList>
            <person name="Klenk H.-P."/>
        </authorList>
    </citation>
    <scope>NUCLEOTIDE SEQUENCE</scope>
    <source>
        <strain evidence="2">DSM 45356</strain>
    </source>
</reference>
<feature type="region of interest" description="Disordered" evidence="1">
    <location>
        <begin position="1"/>
        <end position="38"/>
    </location>
</feature>
<evidence type="ECO:0000313" key="2">
    <source>
        <dbReference type="EMBL" id="MBG6140028.1"/>
    </source>
</evidence>
<dbReference type="EMBL" id="JADOUF010000001">
    <property type="protein sequence ID" value="MBG6140028.1"/>
    <property type="molecule type" value="Genomic_DNA"/>
</dbReference>
<name>A0A8J7GG47_9ACTN</name>
<proteinExistence type="predicted"/>
<comment type="caution">
    <text evidence="2">The sequence shown here is derived from an EMBL/GenBank/DDBJ whole genome shotgun (WGS) entry which is preliminary data.</text>
</comment>
<organism evidence="2 3">
    <name type="scientific">Longispora fulva</name>
    <dbReference type="NCBI Taxonomy" id="619741"/>
    <lineage>
        <taxon>Bacteria</taxon>
        <taxon>Bacillati</taxon>
        <taxon>Actinomycetota</taxon>
        <taxon>Actinomycetes</taxon>
        <taxon>Micromonosporales</taxon>
        <taxon>Micromonosporaceae</taxon>
        <taxon>Longispora</taxon>
    </lineage>
</organism>
<evidence type="ECO:0000256" key="1">
    <source>
        <dbReference type="SAM" id="MobiDB-lite"/>
    </source>
</evidence>
<dbReference type="Proteomes" id="UP000622552">
    <property type="component" value="Unassembled WGS sequence"/>
</dbReference>
<protein>
    <submittedName>
        <fullName evidence="2">Uncharacterized protein</fullName>
    </submittedName>
</protein>